<evidence type="ECO:0000313" key="7">
    <source>
        <dbReference type="EMBL" id="MFD1703067.1"/>
    </source>
</evidence>
<proteinExistence type="inferred from homology"/>
<comment type="caution">
    <text evidence="7">The sequence shown here is derived from an EMBL/GenBank/DDBJ whole genome shotgun (WGS) entry which is preliminary data.</text>
</comment>
<name>A0ABW4K4K6_9HYPH</name>
<comment type="similarity">
    <text evidence="3">Belongs to the OpgD/OpgG family.</text>
</comment>
<dbReference type="InterPro" id="IPR013783">
    <property type="entry name" value="Ig-like_fold"/>
</dbReference>
<accession>A0ABW4K4K6</accession>
<dbReference type="RefSeq" id="WP_378798937.1">
    <property type="nucleotide sequence ID" value="NZ_JBHUER010000005.1"/>
</dbReference>
<protein>
    <submittedName>
        <fullName evidence="7">Glucan biosynthesis protein</fullName>
    </submittedName>
</protein>
<dbReference type="InterPro" id="IPR011013">
    <property type="entry name" value="Gal_mutarotase_sf_dom"/>
</dbReference>
<keyword evidence="5" id="KW-0574">Periplasm</keyword>
<dbReference type="SUPFAM" id="SSF81296">
    <property type="entry name" value="E set domains"/>
    <property type="match status" value="1"/>
</dbReference>
<dbReference type="Gene3D" id="2.70.98.10">
    <property type="match status" value="1"/>
</dbReference>
<dbReference type="EMBL" id="JBHUER010000005">
    <property type="protein sequence ID" value="MFD1703067.1"/>
    <property type="molecule type" value="Genomic_DNA"/>
</dbReference>
<dbReference type="InterPro" id="IPR014718">
    <property type="entry name" value="GH-type_carb-bd"/>
</dbReference>
<comment type="subcellular location">
    <subcellularLocation>
        <location evidence="1">Periplasm</location>
    </subcellularLocation>
</comment>
<gene>
    <name evidence="7" type="ORF">ACFSCV_08620</name>
</gene>
<dbReference type="PROSITE" id="PS51318">
    <property type="entry name" value="TAT"/>
    <property type="match status" value="1"/>
</dbReference>
<keyword evidence="8" id="KW-1185">Reference proteome</keyword>
<dbReference type="InterPro" id="IPR006311">
    <property type="entry name" value="TAT_signal"/>
</dbReference>
<organism evidence="7 8">
    <name type="scientific">Methylopila henanensis</name>
    <dbReference type="NCBI Taxonomy" id="873516"/>
    <lineage>
        <taxon>Bacteria</taxon>
        <taxon>Pseudomonadati</taxon>
        <taxon>Pseudomonadota</taxon>
        <taxon>Alphaproteobacteria</taxon>
        <taxon>Hyphomicrobiales</taxon>
        <taxon>Methylopilaceae</taxon>
        <taxon>Methylopila</taxon>
    </lineage>
</organism>
<dbReference type="Gene3D" id="2.60.40.10">
    <property type="entry name" value="Immunoglobulins"/>
    <property type="match status" value="1"/>
</dbReference>
<evidence type="ECO:0000256" key="1">
    <source>
        <dbReference type="ARBA" id="ARBA00004418"/>
    </source>
</evidence>
<sequence>MSVPHVPSRETSDILLDRRVLLKIGLAAQAAVAFGAEAFAQGAGGVDDLKFGPAEPFSYDGLKKLALDKASKPYAEPPRPNPEIVRKIDYDAHGKLKFNPDHALYGKSPGAYPITFMHVGQFFPKTVRMHAVADGKSREILYDPAYFDMPADHVAKGLPPQPSAYAGFWVREAKDEVTDKGDWKTREPFATFLGASYFRAIGGLGQVGMSARGVALFPEPGAAEEFPDFTSFWFEPAKADGEPVTVYALLDGPSLAGAYRFLIRRTPQGTLMEIEAACTMRKDLPRLGLAALTSMYWYSETAKPELIDWRPEVHDSDGLAMWTGSGERIWRPLNNPPRIVTSTFSDERPRGFGLLQRDRVFDHYQDGVKYEDRPSTWIEPVGDWGKGAVQLVELPTDDEIHDNVVAYWIPAEPAKAGKTVSLAYKLYWQDEEPYPTPLGRVVATRLGRGGQPGLPRPQGVRKFMVEFLGGPLADIPYGQTVEPVLSASRGTFSYIYAEAVPSDVKGHWRAQFDLTAEGSDPVEMRCYLKVGDRVLTETWLFQYHPPAQPAPPPPAPDAPR</sequence>
<dbReference type="Proteomes" id="UP001597308">
    <property type="component" value="Unassembled WGS sequence"/>
</dbReference>
<reference evidence="8" key="1">
    <citation type="journal article" date="2019" name="Int. J. Syst. Evol. Microbiol.">
        <title>The Global Catalogue of Microorganisms (GCM) 10K type strain sequencing project: providing services to taxonomists for standard genome sequencing and annotation.</title>
        <authorList>
            <consortium name="The Broad Institute Genomics Platform"/>
            <consortium name="The Broad Institute Genome Sequencing Center for Infectious Disease"/>
            <person name="Wu L."/>
            <person name="Ma J."/>
        </authorList>
    </citation>
    <scope>NUCLEOTIDE SEQUENCE [LARGE SCALE GENOMIC DNA]</scope>
    <source>
        <strain evidence="8">KCTC 23707</strain>
    </source>
</reference>
<evidence type="ECO:0000259" key="6">
    <source>
        <dbReference type="Pfam" id="PF04349"/>
    </source>
</evidence>
<dbReference type="SUPFAM" id="SSF74650">
    <property type="entry name" value="Galactose mutarotase-like"/>
    <property type="match status" value="1"/>
</dbReference>
<dbReference type="InterPro" id="IPR007444">
    <property type="entry name" value="Glucan_biosyn_MdoG_C"/>
</dbReference>
<comment type="pathway">
    <text evidence="2">Glycan metabolism; osmoregulated periplasmic glucan (OPG) biosynthesis.</text>
</comment>
<keyword evidence="4" id="KW-0732">Signal</keyword>
<feature type="domain" description="Glucan biosynthesis periplasmic MdoG C-terminal" evidence="6">
    <location>
        <begin position="57"/>
        <end position="543"/>
    </location>
</feature>
<evidence type="ECO:0000256" key="5">
    <source>
        <dbReference type="ARBA" id="ARBA00022764"/>
    </source>
</evidence>
<evidence type="ECO:0000313" key="8">
    <source>
        <dbReference type="Proteomes" id="UP001597308"/>
    </source>
</evidence>
<dbReference type="PANTHER" id="PTHR30504">
    <property type="entry name" value="GLUCANS BIOSYNTHESIS PROTEIN"/>
    <property type="match status" value="1"/>
</dbReference>
<dbReference type="PIRSF" id="PIRSF006281">
    <property type="entry name" value="MdoG"/>
    <property type="match status" value="1"/>
</dbReference>
<evidence type="ECO:0000256" key="2">
    <source>
        <dbReference type="ARBA" id="ARBA00005001"/>
    </source>
</evidence>
<evidence type="ECO:0000256" key="3">
    <source>
        <dbReference type="ARBA" id="ARBA00009284"/>
    </source>
</evidence>
<dbReference type="Pfam" id="PF04349">
    <property type="entry name" value="MdoG"/>
    <property type="match status" value="1"/>
</dbReference>
<dbReference type="InterPro" id="IPR014438">
    <property type="entry name" value="Glucan_biosyn_MdoG/MdoD"/>
</dbReference>
<evidence type="ECO:0000256" key="4">
    <source>
        <dbReference type="ARBA" id="ARBA00022729"/>
    </source>
</evidence>
<dbReference type="PANTHER" id="PTHR30504:SF3">
    <property type="entry name" value="GLUCANS BIOSYNTHESIS PROTEIN D"/>
    <property type="match status" value="1"/>
</dbReference>
<dbReference type="InterPro" id="IPR014756">
    <property type="entry name" value="Ig_E-set"/>
</dbReference>